<name>A0ACB9KWB2_BAUVA</name>
<proteinExistence type="predicted"/>
<dbReference type="EMBL" id="CM039438">
    <property type="protein sequence ID" value="KAI4301123.1"/>
    <property type="molecule type" value="Genomic_DNA"/>
</dbReference>
<organism evidence="1 2">
    <name type="scientific">Bauhinia variegata</name>
    <name type="common">Purple orchid tree</name>
    <name type="synonym">Phanera variegata</name>
    <dbReference type="NCBI Taxonomy" id="167791"/>
    <lineage>
        <taxon>Eukaryota</taxon>
        <taxon>Viridiplantae</taxon>
        <taxon>Streptophyta</taxon>
        <taxon>Embryophyta</taxon>
        <taxon>Tracheophyta</taxon>
        <taxon>Spermatophyta</taxon>
        <taxon>Magnoliopsida</taxon>
        <taxon>eudicotyledons</taxon>
        <taxon>Gunneridae</taxon>
        <taxon>Pentapetalae</taxon>
        <taxon>rosids</taxon>
        <taxon>fabids</taxon>
        <taxon>Fabales</taxon>
        <taxon>Fabaceae</taxon>
        <taxon>Cercidoideae</taxon>
        <taxon>Cercideae</taxon>
        <taxon>Bauhiniinae</taxon>
        <taxon>Bauhinia</taxon>
    </lineage>
</organism>
<protein>
    <submittedName>
        <fullName evidence="1">Uncharacterized protein</fullName>
    </submittedName>
</protein>
<sequence length="644" mass="72040">MSSSDSPSIPFRSKKPHHHHSASKSQSPDPIQLSSKTPEKPSQFSSRSRNRGVALSIKEIRKVAQNLQERNREQHHDPTAQIKSARRQITMLSPCKSKVPVNEPTKLPEKYEMLAEFFNSLDSSIRLLRLKGSTPTFTNICPKIQSLTDRRFTHAHLAQLKFILHEAIVIKKVLALDERTSCMKPDLHITLNPDAIESDAKLLSESGSMSLRKFVRTWLRDFLKSHPEGDEIPGEMLPEPFNRPKKDHSDLLKISPSSFPTEVSSGACEAHPSAILSAGMQDNENPHKQEPSFVNHMNQDLGSSVNSGENLSIPVKMSIEALNRPPAIATHVSQCFKKHFSQKFMRNGADNAQQKLASDSFQPPSFPVSESTSIYEESRSLPNTSSSKLASEAASNERCPKICASPGRFTSSDVPAATPRKTTGHSENEDGSVKDIDSMSTPAKLASTPSRLMTVTPSLPPPKRSYMSPDDNSFSSPNKLVRRPPRSRSLKFDTPVKNEETQSGFTDAGSISIDEDIFDILPENLLQSIREKERIAMEERNPAISRAKRRQKMIASLPKLFNMIHLLFHSINRSVITKEELVSKIISSHCDIVDRREVEEQLNLLLELVPEWISEKKATSGDLLFSINKMLNVETLRSRLEEAK</sequence>
<gene>
    <name evidence="1" type="ORF">L6164_034435</name>
</gene>
<evidence type="ECO:0000313" key="2">
    <source>
        <dbReference type="Proteomes" id="UP000828941"/>
    </source>
</evidence>
<keyword evidence="2" id="KW-1185">Reference proteome</keyword>
<accession>A0ACB9KWB2</accession>
<evidence type="ECO:0000313" key="1">
    <source>
        <dbReference type="EMBL" id="KAI4301123.1"/>
    </source>
</evidence>
<comment type="caution">
    <text evidence="1">The sequence shown here is derived from an EMBL/GenBank/DDBJ whole genome shotgun (WGS) entry which is preliminary data.</text>
</comment>
<dbReference type="Proteomes" id="UP000828941">
    <property type="component" value="Chromosome 13"/>
</dbReference>
<reference evidence="1 2" key="1">
    <citation type="journal article" date="2022" name="DNA Res.">
        <title>Chromosomal-level genome assembly of the orchid tree Bauhinia variegata (Leguminosae; Cercidoideae) supports the allotetraploid origin hypothesis of Bauhinia.</title>
        <authorList>
            <person name="Zhong Y."/>
            <person name="Chen Y."/>
            <person name="Zheng D."/>
            <person name="Pang J."/>
            <person name="Liu Y."/>
            <person name="Luo S."/>
            <person name="Meng S."/>
            <person name="Qian L."/>
            <person name="Wei D."/>
            <person name="Dai S."/>
            <person name="Zhou R."/>
        </authorList>
    </citation>
    <scope>NUCLEOTIDE SEQUENCE [LARGE SCALE GENOMIC DNA]</scope>
    <source>
        <strain evidence="1">BV-YZ2020</strain>
    </source>
</reference>